<protein>
    <submittedName>
        <fullName evidence="1">Uncharacterized protein</fullName>
    </submittedName>
</protein>
<organism evidence="1 2">
    <name type="scientific">Populus alba x Populus x berolinensis</name>
    <dbReference type="NCBI Taxonomy" id="444605"/>
    <lineage>
        <taxon>Eukaryota</taxon>
        <taxon>Viridiplantae</taxon>
        <taxon>Streptophyta</taxon>
        <taxon>Embryophyta</taxon>
        <taxon>Tracheophyta</taxon>
        <taxon>Spermatophyta</taxon>
        <taxon>Magnoliopsida</taxon>
        <taxon>eudicotyledons</taxon>
        <taxon>Gunneridae</taxon>
        <taxon>Pentapetalae</taxon>
        <taxon>rosids</taxon>
        <taxon>fabids</taxon>
        <taxon>Malpighiales</taxon>
        <taxon>Salicaceae</taxon>
        <taxon>Saliceae</taxon>
        <taxon>Populus</taxon>
    </lineage>
</organism>
<comment type="caution">
    <text evidence="1">The sequence shown here is derived from an EMBL/GenBank/DDBJ whole genome shotgun (WGS) entry which is preliminary data.</text>
</comment>
<dbReference type="Proteomes" id="UP001164929">
    <property type="component" value="Chromosome 1"/>
</dbReference>
<evidence type="ECO:0000313" key="2">
    <source>
        <dbReference type="Proteomes" id="UP001164929"/>
    </source>
</evidence>
<dbReference type="AlphaFoldDB" id="A0AAD6WH22"/>
<name>A0AAD6WH22_9ROSI</name>
<accession>A0AAD6WH22</accession>
<proteinExistence type="predicted"/>
<evidence type="ECO:0000313" key="1">
    <source>
        <dbReference type="EMBL" id="KAJ7012638.1"/>
    </source>
</evidence>
<gene>
    <name evidence="1" type="ORF">NC653_002631</name>
</gene>
<keyword evidence="2" id="KW-1185">Reference proteome</keyword>
<sequence length="78" mass="9020">MGILMMLHRQICDYSSLLLHTNYVQQALRFDQRWSVMVIQSSSCSVLVSHNLVIYSSVYLLHFNGSVHFNVSDKTQTK</sequence>
<reference evidence="1 2" key="1">
    <citation type="journal article" date="2023" name="Mol. Ecol. Resour.">
        <title>Chromosome-level genome assembly of a triploid poplar Populus alba 'Berolinensis'.</title>
        <authorList>
            <person name="Chen S."/>
            <person name="Yu Y."/>
            <person name="Wang X."/>
            <person name="Wang S."/>
            <person name="Zhang T."/>
            <person name="Zhou Y."/>
            <person name="He R."/>
            <person name="Meng N."/>
            <person name="Wang Y."/>
            <person name="Liu W."/>
            <person name="Liu Z."/>
            <person name="Liu J."/>
            <person name="Guo Q."/>
            <person name="Huang H."/>
            <person name="Sederoff R.R."/>
            <person name="Wang G."/>
            <person name="Qu G."/>
            <person name="Chen S."/>
        </authorList>
    </citation>
    <scope>NUCLEOTIDE SEQUENCE [LARGE SCALE GENOMIC DNA]</scope>
    <source>
        <strain evidence="1">SC-2020</strain>
    </source>
</reference>
<dbReference type="EMBL" id="JAQIZT010000001">
    <property type="protein sequence ID" value="KAJ7012638.1"/>
    <property type="molecule type" value="Genomic_DNA"/>
</dbReference>